<comment type="caution">
    <text evidence="3">The sequence shown here is derived from an EMBL/GenBank/DDBJ whole genome shotgun (WGS) entry which is preliminary data.</text>
</comment>
<accession>A0A7X1E4V5</accession>
<proteinExistence type="predicted"/>
<dbReference type="AlphaFoldDB" id="A0A7X1E4V5"/>
<feature type="chain" id="PRO_5030643184" evidence="2">
    <location>
        <begin position="21"/>
        <end position="246"/>
    </location>
</feature>
<evidence type="ECO:0000313" key="4">
    <source>
        <dbReference type="Proteomes" id="UP000525652"/>
    </source>
</evidence>
<keyword evidence="4" id="KW-1185">Reference proteome</keyword>
<keyword evidence="2" id="KW-0732">Signal</keyword>
<evidence type="ECO:0000313" key="3">
    <source>
        <dbReference type="EMBL" id="MBC2602526.1"/>
    </source>
</evidence>
<protein>
    <submittedName>
        <fullName evidence="3">PEP-CTERM sorting domain-containing protein</fullName>
    </submittedName>
</protein>
<dbReference type="EMBL" id="JACHVA010000099">
    <property type="protein sequence ID" value="MBC2602526.1"/>
    <property type="molecule type" value="Genomic_DNA"/>
</dbReference>
<dbReference type="Proteomes" id="UP000525652">
    <property type="component" value="Unassembled WGS sequence"/>
</dbReference>
<name>A0A7X1E4V5_9BACT</name>
<dbReference type="NCBIfam" id="TIGR02595">
    <property type="entry name" value="PEP_CTERM"/>
    <property type="match status" value="1"/>
</dbReference>
<keyword evidence="1" id="KW-0472">Membrane</keyword>
<organism evidence="3 4">
    <name type="scientific">Puniceicoccus vermicola</name>
    <dbReference type="NCBI Taxonomy" id="388746"/>
    <lineage>
        <taxon>Bacteria</taxon>
        <taxon>Pseudomonadati</taxon>
        <taxon>Verrucomicrobiota</taxon>
        <taxon>Opitutia</taxon>
        <taxon>Puniceicoccales</taxon>
        <taxon>Puniceicoccaceae</taxon>
        <taxon>Puniceicoccus</taxon>
    </lineage>
</organism>
<keyword evidence="1" id="KW-0812">Transmembrane</keyword>
<feature type="signal peptide" evidence="2">
    <location>
        <begin position="1"/>
        <end position="20"/>
    </location>
</feature>
<gene>
    <name evidence="3" type="ORF">H5P30_12145</name>
</gene>
<sequence length="246" mass="25550">MKTISKIFLLSLFVTGSASAALLMDFAGGGSSTNPSYTFTMSDLTTTPSRSGVQPSNDLLLSGTLAGVTGTIDVTVQALASFTMTGVDISDETNANGISANSNSGWGVNPNSPLNNIGPDTMLAFTFDLGSADLPAGFELAITRIQTGNQGTITDIRMVVDGISDTEYITTATASGSPYDGEGFDFFPGTQIANGTRVGFALGAGETDDFRLDEMTLSLVAVPEPSSLALMYIASLAGLGYFRKRR</sequence>
<dbReference type="RefSeq" id="WP_185693198.1">
    <property type="nucleotide sequence ID" value="NZ_JACHVA010000099.1"/>
</dbReference>
<keyword evidence="1" id="KW-1133">Transmembrane helix</keyword>
<reference evidence="3 4" key="1">
    <citation type="submission" date="2020-07" db="EMBL/GenBank/DDBJ databases">
        <authorList>
            <person name="Feng X."/>
        </authorList>
    </citation>
    <scope>NUCLEOTIDE SEQUENCE [LARGE SCALE GENOMIC DNA]</scope>
    <source>
        <strain evidence="3 4">JCM14086</strain>
    </source>
</reference>
<feature type="transmembrane region" description="Helical" evidence="1">
    <location>
        <begin position="225"/>
        <end position="242"/>
    </location>
</feature>
<dbReference type="InterPro" id="IPR013424">
    <property type="entry name" value="Ice-binding_C"/>
</dbReference>
<evidence type="ECO:0000256" key="1">
    <source>
        <dbReference type="SAM" id="Phobius"/>
    </source>
</evidence>
<evidence type="ECO:0000256" key="2">
    <source>
        <dbReference type="SAM" id="SignalP"/>
    </source>
</evidence>